<evidence type="ECO:0008006" key="5">
    <source>
        <dbReference type="Google" id="ProtNLM"/>
    </source>
</evidence>
<keyword evidence="4" id="KW-1185">Reference proteome</keyword>
<dbReference type="InterPro" id="IPR001261">
    <property type="entry name" value="ArgE/DapE_CS"/>
</dbReference>
<dbReference type="Gene3D" id="3.40.630.10">
    <property type="entry name" value="Zn peptidases"/>
    <property type="match status" value="1"/>
</dbReference>
<gene>
    <name evidence="3" type="ORF">B0A55_00926</name>
</gene>
<reference evidence="3 4" key="1">
    <citation type="submission" date="2017-03" db="EMBL/GenBank/DDBJ databases">
        <title>Genomes of endolithic fungi from Antarctica.</title>
        <authorList>
            <person name="Coleine C."/>
            <person name="Masonjones S."/>
            <person name="Stajich J.E."/>
        </authorList>
    </citation>
    <scope>NUCLEOTIDE SEQUENCE [LARGE SCALE GENOMIC DNA]</scope>
    <source>
        <strain evidence="3 4">CCFEE 5184</strain>
    </source>
</reference>
<evidence type="ECO:0000313" key="4">
    <source>
        <dbReference type="Proteomes" id="UP000309340"/>
    </source>
</evidence>
<dbReference type="PANTHER" id="PTHR32494:SF20">
    <property type="entry name" value="PEPTIDASE M20 DIMERISATION DOMAIN-CONTAINING PROTEIN"/>
    <property type="match status" value="1"/>
</dbReference>
<keyword evidence="2" id="KW-0378">Hydrolase</keyword>
<dbReference type="OrthoDB" id="4676at2759"/>
<dbReference type="EMBL" id="NAJQ01000017">
    <property type="protein sequence ID" value="TKA83062.1"/>
    <property type="molecule type" value="Genomic_DNA"/>
</dbReference>
<dbReference type="SUPFAM" id="SSF55031">
    <property type="entry name" value="Bacterial exopeptidase dimerisation domain"/>
    <property type="match status" value="1"/>
</dbReference>
<organism evidence="3 4">
    <name type="scientific">Friedmanniomyces simplex</name>
    <dbReference type="NCBI Taxonomy" id="329884"/>
    <lineage>
        <taxon>Eukaryota</taxon>
        <taxon>Fungi</taxon>
        <taxon>Dikarya</taxon>
        <taxon>Ascomycota</taxon>
        <taxon>Pezizomycotina</taxon>
        <taxon>Dothideomycetes</taxon>
        <taxon>Dothideomycetidae</taxon>
        <taxon>Mycosphaerellales</taxon>
        <taxon>Teratosphaeriaceae</taxon>
        <taxon>Friedmanniomyces</taxon>
    </lineage>
</organism>
<dbReference type="InterPro" id="IPR010158">
    <property type="entry name" value="Amidase_Cbmase"/>
</dbReference>
<dbReference type="SUPFAM" id="SSF53187">
    <property type="entry name" value="Zn-dependent exopeptidases"/>
    <property type="match status" value="1"/>
</dbReference>
<dbReference type="Gene3D" id="3.30.70.360">
    <property type="match status" value="1"/>
</dbReference>
<dbReference type="PROSITE" id="PS00758">
    <property type="entry name" value="ARGE_DAPE_CPG2_1"/>
    <property type="match status" value="1"/>
</dbReference>
<dbReference type="PANTHER" id="PTHR32494">
    <property type="entry name" value="ALLANTOATE DEIMINASE-RELATED"/>
    <property type="match status" value="1"/>
</dbReference>
<dbReference type="InterPro" id="IPR002933">
    <property type="entry name" value="Peptidase_M20"/>
</dbReference>
<evidence type="ECO:0000256" key="1">
    <source>
        <dbReference type="ARBA" id="ARBA00006247"/>
    </source>
</evidence>
<dbReference type="InterPro" id="IPR036264">
    <property type="entry name" value="Bact_exopeptidase_dim_dom"/>
</dbReference>
<comment type="similarity">
    <text evidence="1">Belongs to the peptidase M20A family.</text>
</comment>
<dbReference type="STRING" id="329884.A0A4U0XYF0"/>
<dbReference type="GO" id="GO:0016813">
    <property type="term" value="F:hydrolase activity, acting on carbon-nitrogen (but not peptide) bonds, in linear amidines"/>
    <property type="evidence" value="ECO:0007669"/>
    <property type="project" value="InterPro"/>
</dbReference>
<evidence type="ECO:0000256" key="2">
    <source>
        <dbReference type="ARBA" id="ARBA00022801"/>
    </source>
</evidence>
<dbReference type="CDD" id="cd03884">
    <property type="entry name" value="M20_bAS"/>
    <property type="match status" value="1"/>
</dbReference>
<evidence type="ECO:0000313" key="3">
    <source>
        <dbReference type="EMBL" id="TKA83062.1"/>
    </source>
</evidence>
<name>A0A4U0XYF0_9PEZI</name>
<dbReference type="AlphaFoldDB" id="A0A4U0XYF0"/>
<protein>
    <recommendedName>
        <fullName evidence="5">Peptidase M20 dimerisation domain-containing protein</fullName>
    </recommendedName>
</protein>
<dbReference type="Pfam" id="PF01546">
    <property type="entry name" value="Peptidase_M20"/>
    <property type="match status" value="1"/>
</dbReference>
<comment type="caution">
    <text evidence="3">The sequence shown here is derived from an EMBL/GenBank/DDBJ whole genome shotgun (WGS) entry which is preliminary data.</text>
</comment>
<dbReference type="NCBIfam" id="TIGR01879">
    <property type="entry name" value="hydantase"/>
    <property type="match status" value="1"/>
</dbReference>
<dbReference type="Proteomes" id="UP000309340">
    <property type="component" value="Unassembled WGS sequence"/>
</dbReference>
<accession>A0A4U0XYF0</accession>
<proteinExistence type="inferred from homology"/>
<sequence>MSMIAFSLARRLPSAASRRSAPRVLITASHRAYASVSNANAPAAEKLKINGDRLWDDIHYTAQWSAPSPGGVTRLCADDNDKMARDWFREQVLALGADYKINATGTQIAVIGGEDDSIPPIAMGSHLDTVATGGRFDGPLGVIGGLEVLRSLKEQGIKTRAPLVLFNWTNEEGARFFPLLGSSIVYAGRSTIQDAHASQSNDHSGITMGSELARIGYVGDGPNTFQEFPISAHFEIHVEQATTLEKAGKPIGWVEGWQGMTWYSLQLKGENGHANTYPMYGRRDALVGAGKIISELDELAYRHNGRSTVTNILSGPWGACNIQSDTKLSFCLMHWEAEGLEAMGKDIEARIKAISSQHGLETTTQRDIHLLPGDFWPDAVDCVRRACGDKGMASRTGTGHDSTMTQLLVPTAMVFARAKDGISHSPKEWSDKEDCMESALALGKAVLNFDELMKTKKDFQMPAHVAAERQAMSAGRG</sequence>